<feature type="transmembrane region" description="Helical" evidence="6">
    <location>
        <begin position="391"/>
        <end position="414"/>
    </location>
</feature>
<evidence type="ECO:0000256" key="4">
    <source>
        <dbReference type="ARBA" id="ARBA00022989"/>
    </source>
</evidence>
<feature type="domain" description="Endoplasmic reticulum vesicle transporter N-terminal" evidence="8">
    <location>
        <begin position="11"/>
        <end position="96"/>
    </location>
</feature>
<proteinExistence type="inferred from homology"/>
<evidence type="ECO:0000256" key="2">
    <source>
        <dbReference type="ARBA" id="ARBA00005648"/>
    </source>
</evidence>
<feature type="transmembrane region" description="Helical" evidence="6">
    <location>
        <begin position="29"/>
        <end position="49"/>
    </location>
</feature>
<gene>
    <name evidence="9" type="ORF">RI543_000488</name>
</gene>
<feature type="domain" description="Endoplasmic reticulum vesicle transporter C-terminal" evidence="7">
    <location>
        <begin position="148"/>
        <end position="415"/>
    </location>
</feature>
<accession>A0AAN7WSY0</accession>
<keyword evidence="6" id="KW-0813">Transport</keyword>
<dbReference type="GO" id="GO:0030134">
    <property type="term" value="C:COPII-coated ER to Golgi transport vesicle"/>
    <property type="evidence" value="ECO:0007669"/>
    <property type="project" value="TreeGrafter"/>
</dbReference>
<dbReference type="InterPro" id="IPR039542">
    <property type="entry name" value="Erv_N"/>
</dbReference>
<organism evidence="9 10">
    <name type="scientific">Arxiozyma heterogenica</name>
    <dbReference type="NCBI Taxonomy" id="278026"/>
    <lineage>
        <taxon>Eukaryota</taxon>
        <taxon>Fungi</taxon>
        <taxon>Dikarya</taxon>
        <taxon>Ascomycota</taxon>
        <taxon>Saccharomycotina</taxon>
        <taxon>Saccharomycetes</taxon>
        <taxon>Saccharomycetales</taxon>
        <taxon>Saccharomycetaceae</taxon>
        <taxon>Arxiozyma</taxon>
    </lineage>
</organism>
<dbReference type="GO" id="GO:0033116">
    <property type="term" value="C:endoplasmic reticulum-Golgi intermediate compartment membrane"/>
    <property type="evidence" value="ECO:0007669"/>
    <property type="project" value="UniProtKB-SubCell"/>
</dbReference>
<comment type="caution">
    <text evidence="9">The sequence shown here is derived from an EMBL/GenBank/DDBJ whole genome shotgun (WGS) entry which is preliminary data.</text>
</comment>
<keyword evidence="4 6" id="KW-1133">Transmembrane helix</keyword>
<dbReference type="GO" id="GO:0000139">
    <property type="term" value="C:Golgi membrane"/>
    <property type="evidence" value="ECO:0007669"/>
    <property type="project" value="UniProtKB-SubCell"/>
</dbReference>
<dbReference type="Pfam" id="PF07970">
    <property type="entry name" value="COPIIcoated_ERV"/>
    <property type="match status" value="1"/>
</dbReference>
<name>A0AAN7WSY0_9SACH</name>
<dbReference type="InterPro" id="IPR012936">
    <property type="entry name" value="Erv_C"/>
</dbReference>
<comment type="subcellular location">
    <subcellularLocation>
        <location evidence="6">Endoplasmic reticulum membrane</location>
        <topology evidence="6">Multi-pass membrane protein</topology>
    </subcellularLocation>
    <subcellularLocation>
        <location evidence="6">Endoplasmic reticulum-Golgi intermediate compartment membrane</location>
        <topology evidence="6">Multi-pass membrane protein</topology>
    </subcellularLocation>
    <subcellularLocation>
        <location evidence="6">Golgi apparatus membrane</location>
        <topology evidence="6">Multi-pass membrane protein</topology>
    </subcellularLocation>
    <subcellularLocation>
        <location evidence="1">Membrane</location>
        <topology evidence="1">Multi-pass membrane protein</topology>
    </subcellularLocation>
</comment>
<comment type="function">
    <text evidence="6">Plays a role in transport between endoplasmic reticulum and Golgi.</text>
</comment>
<dbReference type="GO" id="GO:0006890">
    <property type="term" value="P:retrograde vesicle-mediated transport, Golgi to endoplasmic reticulum"/>
    <property type="evidence" value="ECO:0007669"/>
    <property type="project" value="TreeGrafter"/>
</dbReference>
<protein>
    <recommendedName>
        <fullName evidence="6">Endoplasmic reticulum-Golgi intermediate compartment protein</fullName>
    </recommendedName>
</protein>
<evidence type="ECO:0000256" key="6">
    <source>
        <dbReference type="RuleBase" id="RU369013"/>
    </source>
</evidence>
<evidence type="ECO:0000256" key="5">
    <source>
        <dbReference type="ARBA" id="ARBA00023136"/>
    </source>
</evidence>
<dbReference type="InterPro" id="IPR045888">
    <property type="entry name" value="Erv"/>
</dbReference>
<evidence type="ECO:0000259" key="7">
    <source>
        <dbReference type="Pfam" id="PF07970"/>
    </source>
</evidence>
<reference evidence="10" key="1">
    <citation type="submission" date="2023-07" db="EMBL/GenBank/DDBJ databases">
        <title>A draft genome of Kazachstania heterogenica Y-27499.</title>
        <authorList>
            <person name="Donic C."/>
            <person name="Kralova J.S."/>
            <person name="Fidel L."/>
            <person name="Ben-Dor S."/>
            <person name="Jung S."/>
        </authorList>
    </citation>
    <scope>NUCLEOTIDE SEQUENCE [LARGE SCALE GENOMIC DNA]</scope>
    <source>
        <strain evidence="10">Y27499</strain>
    </source>
</reference>
<evidence type="ECO:0000313" key="9">
    <source>
        <dbReference type="EMBL" id="KAK5782002.1"/>
    </source>
</evidence>
<evidence type="ECO:0000313" key="10">
    <source>
        <dbReference type="Proteomes" id="UP001306508"/>
    </source>
</evidence>
<evidence type="ECO:0000256" key="3">
    <source>
        <dbReference type="ARBA" id="ARBA00022692"/>
    </source>
</evidence>
<evidence type="ECO:0000256" key="1">
    <source>
        <dbReference type="ARBA" id="ARBA00004141"/>
    </source>
</evidence>
<keyword evidence="10" id="KW-1185">Reference proteome</keyword>
<evidence type="ECO:0000259" key="8">
    <source>
        <dbReference type="Pfam" id="PF13850"/>
    </source>
</evidence>
<dbReference type="Proteomes" id="UP001306508">
    <property type="component" value="Unassembled WGS sequence"/>
</dbReference>
<sequence length="431" mass="49143">MALVSKSRLISIDAFYKAQDDVRIRTKTGAWMTISCLFVTFLLLLNEWIQFKSIIVKPELVIDRERQLPLDFSIDIVFPNIPCDILTFDIMDDMGNLLIFNDNPDSQFVKYRINNIGQELGEYKPVLAESSSISDNNNKDKSAYCGSCYGAIDQSANSQKSDPNEYICCQTCFEVQRAYISAGWAFFDGKNIEQCEREGYVSSLHKHLNEGCRLKGDSKLKRINGNIHFAPGYSFQSLNGHFHDTSLYDRLNNINLNFNHIINHLSFGPQIANINNNNQEHSFLVQNDNHNILSVATSSLDGNQVLPDYNSHNYQFNYFIKIVPTRYEYKYHTKKIIETAQFSSSFHSKPVTGGIDSNDPSITHQRGGTPGVYFNIEMSPLKVIQREQHKISWSGFFLNCITSIGGVLAVGTVFDKIIYRVQRSYSTYKNK</sequence>
<dbReference type="PANTHER" id="PTHR10984:SF25">
    <property type="entry name" value="ENDOPLASMIC RETICULUM-GOLGI INTERMEDIATE COMPARTMENT PROTEIN 3"/>
    <property type="match status" value="1"/>
</dbReference>
<comment type="similarity">
    <text evidence="2 6">Belongs to the ERGIC family.</text>
</comment>
<dbReference type="GO" id="GO:0006888">
    <property type="term" value="P:endoplasmic reticulum to Golgi vesicle-mediated transport"/>
    <property type="evidence" value="ECO:0007669"/>
    <property type="project" value="UniProtKB-UniRule"/>
</dbReference>
<keyword evidence="6" id="KW-0256">Endoplasmic reticulum</keyword>
<dbReference type="Pfam" id="PF13850">
    <property type="entry name" value="ERGIC_N"/>
    <property type="match status" value="1"/>
</dbReference>
<keyword evidence="6" id="KW-0333">Golgi apparatus</keyword>
<keyword evidence="5 6" id="KW-0472">Membrane</keyword>
<dbReference type="PANTHER" id="PTHR10984">
    <property type="entry name" value="ENDOPLASMIC RETICULUM-GOLGI INTERMEDIATE COMPARTMENT PROTEIN"/>
    <property type="match status" value="1"/>
</dbReference>
<dbReference type="GO" id="GO:0005789">
    <property type="term" value="C:endoplasmic reticulum membrane"/>
    <property type="evidence" value="ECO:0007669"/>
    <property type="project" value="UniProtKB-SubCell"/>
</dbReference>
<keyword evidence="3 6" id="KW-0812">Transmembrane</keyword>
<keyword evidence="6" id="KW-0931">ER-Golgi transport</keyword>
<dbReference type="AlphaFoldDB" id="A0AAN7WSY0"/>
<dbReference type="EMBL" id="JAWIZZ010000022">
    <property type="protein sequence ID" value="KAK5782002.1"/>
    <property type="molecule type" value="Genomic_DNA"/>
</dbReference>